<gene>
    <name evidence="11" type="ORF">ACJMK2_041586</name>
</gene>
<dbReference type="GO" id="GO:0042742">
    <property type="term" value="P:defense response to bacterium"/>
    <property type="evidence" value="ECO:0007669"/>
    <property type="project" value="UniProtKB-KW"/>
</dbReference>
<evidence type="ECO:0000256" key="8">
    <source>
        <dbReference type="ARBA" id="ARBA00023022"/>
    </source>
</evidence>
<keyword evidence="7" id="KW-0391">Immunity</keyword>
<reference evidence="11 12" key="1">
    <citation type="submission" date="2024-11" db="EMBL/GenBank/DDBJ databases">
        <title>Chromosome-level genome assembly of the freshwater bivalve Anodonta woodiana.</title>
        <authorList>
            <person name="Chen X."/>
        </authorList>
    </citation>
    <scope>NUCLEOTIDE SEQUENCE [LARGE SCALE GENOMIC DNA]</scope>
    <source>
        <strain evidence="11">MN2024</strain>
        <tissue evidence="11">Gills</tissue>
    </source>
</reference>
<dbReference type="InterPro" id="IPR002861">
    <property type="entry name" value="Reeler_dom"/>
</dbReference>
<dbReference type="PANTHER" id="PTHR45828:SF9">
    <property type="entry name" value="CELL WALL INTEGRITY AND STRESS RESPONSE COMPONENT 4-LIKE-RELATED"/>
    <property type="match status" value="1"/>
</dbReference>
<evidence type="ECO:0000256" key="9">
    <source>
        <dbReference type="SAM" id="MobiDB-lite"/>
    </source>
</evidence>
<dbReference type="GO" id="GO:0005576">
    <property type="term" value="C:extracellular region"/>
    <property type="evidence" value="ECO:0007669"/>
    <property type="project" value="UniProtKB-SubCell"/>
</dbReference>
<proteinExistence type="inferred from homology"/>
<evidence type="ECO:0000313" key="12">
    <source>
        <dbReference type="Proteomes" id="UP001634394"/>
    </source>
</evidence>
<dbReference type="PANTHER" id="PTHR45828">
    <property type="entry name" value="CYTOCHROME B561/FERRIC REDUCTASE TRANSMEMBRANE"/>
    <property type="match status" value="1"/>
</dbReference>
<dbReference type="EMBL" id="JBJQND010000008">
    <property type="protein sequence ID" value="KAL3868829.1"/>
    <property type="molecule type" value="Genomic_DNA"/>
</dbReference>
<dbReference type="GO" id="GO:0045087">
    <property type="term" value="P:innate immune response"/>
    <property type="evidence" value="ECO:0007669"/>
    <property type="project" value="UniProtKB-KW"/>
</dbReference>
<evidence type="ECO:0000256" key="3">
    <source>
        <dbReference type="ARBA" id="ARBA00022525"/>
    </source>
</evidence>
<comment type="subcellular location">
    <subcellularLocation>
        <location evidence="1">Secreted</location>
    </subcellularLocation>
</comment>
<name>A0ABD3W4S1_SINWO</name>
<dbReference type="Pfam" id="PF02014">
    <property type="entry name" value="Reeler"/>
    <property type="match status" value="1"/>
</dbReference>
<evidence type="ECO:0000256" key="5">
    <source>
        <dbReference type="ARBA" id="ARBA00022588"/>
    </source>
</evidence>
<feature type="domain" description="Reelin" evidence="10">
    <location>
        <begin position="1"/>
        <end position="102"/>
    </location>
</feature>
<feature type="region of interest" description="Disordered" evidence="9">
    <location>
        <begin position="116"/>
        <end position="139"/>
    </location>
</feature>
<dbReference type="Proteomes" id="UP001634394">
    <property type="component" value="Unassembled WGS sequence"/>
</dbReference>
<comment type="similarity">
    <text evidence="2">Belongs to the insect defense protein family.</text>
</comment>
<keyword evidence="12" id="KW-1185">Reference proteome</keyword>
<sequence length="188" mass="21222">MADCTSPNSSRPIGTFRLLDGTRYLKTLACDNRANSAVSHVINREMGYHKFVWKAPAETVGPVYIRATVVSTKKIFWTNITSQIIRDFSRVAMGQYCHIQQYLDLDMENNIVTETTTLDNPTTNGEERTTTSPISTSIHHDTTRHQHLLNISTNRMRISTPSVDSKAHHSSLPITLLITVFFIMVTLL</sequence>
<comment type="caution">
    <text evidence="11">The sequence shown here is derived from an EMBL/GenBank/DDBJ whole genome shotgun (WGS) entry which is preliminary data.</text>
</comment>
<evidence type="ECO:0000256" key="2">
    <source>
        <dbReference type="ARBA" id="ARBA00008501"/>
    </source>
</evidence>
<dbReference type="AlphaFoldDB" id="A0ABD3W4S1"/>
<evidence type="ECO:0000256" key="6">
    <source>
        <dbReference type="ARBA" id="ARBA00022729"/>
    </source>
</evidence>
<dbReference type="InterPro" id="IPR051237">
    <property type="entry name" value="Ferric-chelate_Red/DefProt"/>
</dbReference>
<dbReference type="PROSITE" id="PS51019">
    <property type="entry name" value="REELIN"/>
    <property type="match status" value="1"/>
</dbReference>
<dbReference type="InterPro" id="IPR042307">
    <property type="entry name" value="Reeler_sf"/>
</dbReference>
<dbReference type="CDD" id="cd08544">
    <property type="entry name" value="Reeler"/>
    <property type="match status" value="1"/>
</dbReference>
<protein>
    <recommendedName>
        <fullName evidence="10">Reelin domain-containing protein</fullName>
    </recommendedName>
</protein>
<evidence type="ECO:0000256" key="4">
    <source>
        <dbReference type="ARBA" id="ARBA00022529"/>
    </source>
</evidence>
<accession>A0ABD3W4S1</accession>
<evidence type="ECO:0000256" key="7">
    <source>
        <dbReference type="ARBA" id="ARBA00022859"/>
    </source>
</evidence>
<keyword evidence="4" id="KW-0929">Antimicrobial</keyword>
<keyword evidence="6" id="KW-0732">Signal</keyword>
<keyword evidence="3" id="KW-0964">Secreted</keyword>
<evidence type="ECO:0000259" key="10">
    <source>
        <dbReference type="PROSITE" id="PS51019"/>
    </source>
</evidence>
<keyword evidence="5" id="KW-0399">Innate immunity</keyword>
<organism evidence="11 12">
    <name type="scientific">Sinanodonta woodiana</name>
    <name type="common">Chinese pond mussel</name>
    <name type="synonym">Anodonta woodiana</name>
    <dbReference type="NCBI Taxonomy" id="1069815"/>
    <lineage>
        <taxon>Eukaryota</taxon>
        <taxon>Metazoa</taxon>
        <taxon>Spiralia</taxon>
        <taxon>Lophotrochozoa</taxon>
        <taxon>Mollusca</taxon>
        <taxon>Bivalvia</taxon>
        <taxon>Autobranchia</taxon>
        <taxon>Heteroconchia</taxon>
        <taxon>Palaeoheterodonta</taxon>
        <taxon>Unionida</taxon>
        <taxon>Unionoidea</taxon>
        <taxon>Unionidae</taxon>
        <taxon>Unioninae</taxon>
        <taxon>Sinanodonta</taxon>
    </lineage>
</organism>
<keyword evidence="8" id="KW-0044">Antibiotic</keyword>
<evidence type="ECO:0000313" key="11">
    <source>
        <dbReference type="EMBL" id="KAL3868829.1"/>
    </source>
</evidence>
<evidence type="ECO:0000256" key="1">
    <source>
        <dbReference type="ARBA" id="ARBA00004613"/>
    </source>
</evidence>
<dbReference type="Gene3D" id="2.60.40.4060">
    <property type="entry name" value="Reeler domain"/>
    <property type="match status" value="1"/>
</dbReference>